<dbReference type="AlphaFoldDB" id="A0A0A9DWY0"/>
<dbReference type="EMBL" id="GBRH01206697">
    <property type="protein sequence ID" value="JAD91198.1"/>
    <property type="molecule type" value="Transcribed_RNA"/>
</dbReference>
<accession>A0A0A9DWY0</accession>
<name>A0A0A9DWY0_ARUDO</name>
<sequence length="27" mass="3287">MSFPSWLYIQRNTMLVYVFVLYTGQND</sequence>
<reference evidence="1" key="2">
    <citation type="journal article" date="2015" name="Data Brief">
        <title>Shoot transcriptome of the giant reed, Arundo donax.</title>
        <authorList>
            <person name="Barrero R.A."/>
            <person name="Guerrero F.D."/>
            <person name="Moolhuijzen P."/>
            <person name="Goolsby J.A."/>
            <person name="Tidwell J."/>
            <person name="Bellgard S.E."/>
            <person name="Bellgard M.I."/>
        </authorList>
    </citation>
    <scope>NUCLEOTIDE SEQUENCE</scope>
    <source>
        <tissue evidence="1">Shoot tissue taken approximately 20 cm above the soil surface</tissue>
    </source>
</reference>
<evidence type="ECO:0000313" key="1">
    <source>
        <dbReference type="EMBL" id="JAD91198.1"/>
    </source>
</evidence>
<organism evidence="1">
    <name type="scientific">Arundo donax</name>
    <name type="common">Giant reed</name>
    <name type="synonym">Donax arundinaceus</name>
    <dbReference type="NCBI Taxonomy" id="35708"/>
    <lineage>
        <taxon>Eukaryota</taxon>
        <taxon>Viridiplantae</taxon>
        <taxon>Streptophyta</taxon>
        <taxon>Embryophyta</taxon>
        <taxon>Tracheophyta</taxon>
        <taxon>Spermatophyta</taxon>
        <taxon>Magnoliopsida</taxon>
        <taxon>Liliopsida</taxon>
        <taxon>Poales</taxon>
        <taxon>Poaceae</taxon>
        <taxon>PACMAD clade</taxon>
        <taxon>Arundinoideae</taxon>
        <taxon>Arundineae</taxon>
        <taxon>Arundo</taxon>
    </lineage>
</organism>
<proteinExistence type="predicted"/>
<protein>
    <submittedName>
        <fullName evidence="1">Uncharacterized protein</fullName>
    </submittedName>
</protein>
<reference evidence="1" key="1">
    <citation type="submission" date="2014-09" db="EMBL/GenBank/DDBJ databases">
        <authorList>
            <person name="Magalhaes I.L.F."/>
            <person name="Oliveira U."/>
            <person name="Santos F.R."/>
            <person name="Vidigal T.H.D.A."/>
            <person name="Brescovit A.D."/>
            <person name="Santos A.J."/>
        </authorList>
    </citation>
    <scope>NUCLEOTIDE SEQUENCE</scope>
    <source>
        <tissue evidence="1">Shoot tissue taken approximately 20 cm above the soil surface</tissue>
    </source>
</reference>